<comment type="caution">
    <text evidence="1">The sequence shown here is derived from an EMBL/GenBank/DDBJ whole genome shotgun (WGS) entry which is preliminary data.</text>
</comment>
<protein>
    <recommendedName>
        <fullName evidence="3">DUF4230 domain-containing protein</fullName>
    </recommendedName>
</protein>
<evidence type="ECO:0000313" key="2">
    <source>
        <dbReference type="Proteomes" id="UP001500027"/>
    </source>
</evidence>
<evidence type="ECO:0008006" key="3">
    <source>
        <dbReference type="Google" id="ProtNLM"/>
    </source>
</evidence>
<dbReference type="RefSeq" id="WP_139003005.1">
    <property type="nucleotide sequence ID" value="NZ_BAABAV010000003.1"/>
</dbReference>
<organism evidence="1 2">
    <name type="scientific">Hyunsoonleella aestuarii</name>
    <dbReference type="NCBI Taxonomy" id="912802"/>
    <lineage>
        <taxon>Bacteria</taxon>
        <taxon>Pseudomonadati</taxon>
        <taxon>Bacteroidota</taxon>
        <taxon>Flavobacteriia</taxon>
        <taxon>Flavobacteriales</taxon>
        <taxon>Flavobacteriaceae</taxon>
    </lineage>
</organism>
<evidence type="ECO:0000313" key="1">
    <source>
        <dbReference type="EMBL" id="GAA4270632.1"/>
    </source>
</evidence>
<reference evidence="2" key="1">
    <citation type="journal article" date="2019" name="Int. J. Syst. Evol. Microbiol.">
        <title>The Global Catalogue of Microorganisms (GCM) 10K type strain sequencing project: providing services to taxonomists for standard genome sequencing and annotation.</title>
        <authorList>
            <consortium name="The Broad Institute Genomics Platform"/>
            <consortium name="The Broad Institute Genome Sequencing Center for Infectious Disease"/>
            <person name="Wu L."/>
            <person name="Ma J."/>
        </authorList>
    </citation>
    <scope>NUCLEOTIDE SEQUENCE [LARGE SCALE GENOMIC DNA]</scope>
    <source>
        <strain evidence="2">JCM 17452</strain>
    </source>
</reference>
<proteinExistence type="predicted"/>
<name>A0ABP8EEF6_9FLAO</name>
<gene>
    <name evidence="1" type="ORF">GCM10022257_27330</name>
</gene>
<accession>A0ABP8EEF6</accession>
<dbReference type="Proteomes" id="UP001500027">
    <property type="component" value="Unassembled WGS sequence"/>
</dbReference>
<keyword evidence="2" id="KW-1185">Reference proteome</keyword>
<dbReference type="EMBL" id="BAABAV010000003">
    <property type="protein sequence ID" value="GAA4270632.1"/>
    <property type="molecule type" value="Genomic_DNA"/>
</dbReference>
<sequence length="206" mass="22907">MKKWCFGAFIILLTLLFTINKGRTVLPNQEIVFEFSQAELTSDDIKTTIAIVKEQLLEVGVQNVVVNEDSDGKIKISYYSDTEVLTIKGLLSKRIKAELNVASSDGEEEESSSFPFEKEEVAYNLDVYEIQKSTDVDSDLNGIAVSKFTSKADRFSKPKIFTTPAKTDSEKENLKASLKLKIYTSIATAIKSTLQYIPEVRAGPAC</sequence>